<dbReference type="AlphaFoldDB" id="A0A1I7Y3F2"/>
<evidence type="ECO:0000313" key="1">
    <source>
        <dbReference type="Proteomes" id="UP000095287"/>
    </source>
</evidence>
<accession>A0A1I7Y3F2</accession>
<name>A0A1I7Y3F2_9BILA</name>
<evidence type="ECO:0000313" key="2">
    <source>
        <dbReference type="WBParaSite" id="L893_g12207.t1"/>
    </source>
</evidence>
<protein>
    <submittedName>
        <fullName evidence="2">Uncharacterized protein</fullName>
    </submittedName>
</protein>
<organism evidence="1 2">
    <name type="scientific">Steinernema glaseri</name>
    <dbReference type="NCBI Taxonomy" id="37863"/>
    <lineage>
        <taxon>Eukaryota</taxon>
        <taxon>Metazoa</taxon>
        <taxon>Ecdysozoa</taxon>
        <taxon>Nematoda</taxon>
        <taxon>Chromadorea</taxon>
        <taxon>Rhabditida</taxon>
        <taxon>Tylenchina</taxon>
        <taxon>Panagrolaimomorpha</taxon>
        <taxon>Strongyloidoidea</taxon>
        <taxon>Steinernematidae</taxon>
        <taxon>Steinernema</taxon>
    </lineage>
</organism>
<reference evidence="2" key="1">
    <citation type="submission" date="2016-11" db="UniProtKB">
        <authorList>
            <consortium name="WormBaseParasite"/>
        </authorList>
    </citation>
    <scope>IDENTIFICATION</scope>
</reference>
<dbReference type="Proteomes" id="UP000095287">
    <property type="component" value="Unplaced"/>
</dbReference>
<dbReference type="WBParaSite" id="L893_g12207.t1">
    <property type="protein sequence ID" value="L893_g12207.t1"/>
    <property type="gene ID" value="L893_g12207"/>
</dbReference>
<proteinExistence type="predicted"/>
<keyword evidence="1" id="KW-1185">Reference proteome</keyword>
<sequence>MTSNVPPTRYLKPFESPRRRRRIQDRSPFSTALSTPWHGRRHLHVQDLCSGDKRMFRLVTHIALRDQNTLGTSRKRTHRCSDAARATDPTYQCCHAVPPIGLLLAASPKASGRDALVCFGAFFGWIWKANFWSHYLSDGFPCKRRCVSLGQSTMLRKEG</sequence>